<feature type="region of interest" description="Disordered" evidence="1">
    <location>
        <begin position="183"/>
        <end position="232"/>
    </location>
</feature>
<dbReference type="GO" id="GO:0008270">
    <property type="term" value="F:zinc ion binding"/>
    <property type="evidence" value="ECO:0007669"/>
    <property type="project" value="InterPro"/>
</dbReference>
<organism evidence="2">
    <name type="scientific">Siphoviridae sp. ctvGX2</name>
    <dbReference type="NCBI Taxonomy" id="2826512"/>
    <lineage>
        <taxon>Viruses</taxon>
        <taxon>Duplodnaviria</taxon>
        <taxon>Heunggongvirae</taxon>
        <taxon>Uroviricota</taxon>
        <taxon>Caudoviricetes</taxon>
    </lineage>
</organism>
<sequence length="232" mass="25470">MRQDVDGVMTKTEARERGYIPTVEVPALIGVKRNTRELGKTMRREGLRPVRVGHAYWWSAAAVEAWAAQRRWIRPQGAPSDPCAAPGCERDAVSHGLCLRHYKAARSKHAGEPAPRVGQPVGAGVYGRITVDAEGRLICHECGGAYLSLAAHVFLAHGMTAADYRETYELPRSTKLAAASVRERISRSSSTPEALAHLARVRDPQAAADARTSDTFRAVSHTQRQRYADHPE</sequence>
<evidence type="ECO:0000313" key="2">
    <source>
        <dbReference type="EMBL" id="DAD75161.1"/>
    </source>
</evidence>
<proteinExistence type="predicted"/>
<dbReference type="GO" id="GO:0003677">
    <property type="term" value="F:DNA binding"/>
    <property type="evidence" value="ECO:0007669"/>
    <property type="project" value="InterPro"/>
</dbReference>
<name>A0A8S5LYN8_9CAUD</name>
<dbReference type="InterPro" id="IPR041920">
    <property type="entry name" value="ROS/MUCR_sf"/>
</dbReference>
<dbReference type="Pfam" id="PF05443">
    <property type="entry name" value="ROS_MUCR"/>
    <property type="match status" value="1"/>
</dbReference>
<dbReference type="InterPro" id="IPR008807">
    <property type="entry name" value="ROS_MUCR"/>
</dbReference>
<evidence type="ECO:0000256" key="1">
    <source>
        <dbReference type="SAM" id="MobiDB-lite"/>
    </source>
</evidence>
<protein>
    <submittedName>
        <fullName evidence="2">ROS/MUCR transcriptional regulator protein</fullName>
    </submittedName>
</protein>
<accession>A0A8S5LYN8</accession>
<dbReference type="GO" id="GO:0006355">
    <property type="term" value="P:regulation of DNA-templated transcription"/>
    <property type="evidence" value="ECO:0007669"/>
    <property type="project" value="InterPro"/>
</dbReference>
<dbReference type="EMBL" id="BK014776">
    <property type="protein sequence ID" value="DAD75161.1"/>
    <property type="molecule type" value="Genomic_DNA"/>
</dbReference>
<reference evidence="2" key="1">
    <citation type="journal article" date="2021" name="Proc. Natl. Acad. Sci. U.S.A.">
        <title>A Catalog of Tens of Thousands of Viruses from Human Metagenomes Reveals Hidden Associations with Chronic Diseases.</title>
        <authorList>
            <person name="Tisza M.J."/>
            <person name="Buck C.B."/>
        </authorList>
    </citation>
    <scope>NUCLEOTIDE SEQUENCE</scope>
    <source>
        <strain evidence="2">CtvGX2</strain>
    </source>
</reference>
<dbReference type="Gene3D" id="1.10.10.1550">
    <property type="entry name" value="ROS/MUCR transcriptional regulator protein"/>
    <property type="match status" value="1"/>
</dbReference>